<keyword evidence="11" id="KW-1185">Reference proteome</keyword>
<evidence type="ECO:0000256" key="5">
    <source>
        <dbReference type="ARBA" id="ARBA00022801"/>
    </source>
</evidence>
<evidence type="ECO:0000256" key="2">
    <source>
        <dbReference type="ARBA" id="ARBA00001946"/>
    </source>
</evidence>
<proteinExistence type="inferred from homology"/>
<name>A0A4Z0WDV0_9GAMM</name>
<dbReference type="InterPro" id="IPR000760">
    <property type="entry name" value="Inositol_monophosphatase-like"/>
</dbReference>
<keyword evidence="6" id="KW-0805">Transcription regulation</keyword>
<dbReference type="PROSITE" id="PS00629">
    <property type="entry name" value="IMP_1"/>
    <property type="match status" value="1"/>
</dbReference>
<comment type="caution">
    <text evidence="10">The sequence shown here is derived from an EMBL/GenBank/DDBJ whole genome shotgun (WGS) entry which is preliminary data.</text>
</comment>
<evidence type="ECO:0000256" key="8">
    <source>
        <dbReference type="PIRSR" id="PIRSR600760-2"/>
    </source>
</evidence>
<dbReference type="Gene3D" id="3.40.190.80">
    <property type="match status" value="1"/>
</dbReference>
<keyword evidence="7 8" id="KW-0460">Magnesium</keyword>
<evidence type="ECO:0000313" key="11">
    <source>
        <dbReference type="Proteomes" id="UP000297475"/>
    </source>
</evidence>
<dbReference type="InterPro" id="IPR033942">
    <property type="entry name" value="IMPase"/>
</dbReference>
<dbReference type="CDD" id="cd01639">
    <property type="entry name" value="IMPase"/>
    <property type="match status" value="1"/>
</dbReference>
<dbReference type="PANTHER" id="PTHR20854">
    <property type="entry name" value="INOSITOL MONOPHOSPHATASE"/>
    <property type="match status" value="1"/>
</dbReference>
<reference evidence="10 11" key="1">
    <citation type="submission" date="2019-04" db="EMBL/GenBank/DDBJ databases">
        <title>Natronospirillum operosus gen. nov., sp. nov., a haloalkaliphilic satellite isolated from decaying biomass of laboratory culture of cyanobacterium Geitlerinema sp. and proposal of Natronospirillaceae fam. nov. and Saccharospirillaceae fam. nov.</title>
        <authorList>
            <person name="Kevbrin V."/>
            <person name="Boltyanskaya Y."/>
            <person name="Koziaeva V."/>
            <person name="Grouzdev D.S."/>
            <person name="Park M."/>
            <person name="Cho J."/>
        </authorList>
    </citation>
    <scope>NUCLEOTIDE SEQUENCE [LARGE SCALE GENOMIC DNA]</scope>
    <source>
        <strain evidence="10 11">G-116</strain>
    </source>
</reference>
<dbReference type="GO" id="GO:0031564">
    <property type="term" value="P:transcription antitermination"/>
    <property type="evidence" value="ECO:0007669"/>
    <property type="project" value="UniProtKB-KW"/>
</dbReference>
<evidence type="ECO:0000313" key="10">
    <source>
        <dbReference type="EMBL" id="TGG95180.1"/>
    </source>
</evidence>
<keyword evidence="5 9" id="KW-0378">Hydrolase</keyword>
<keyword evidence="6" id="KW-0889">Transcription antitermination</keyword>
<gene>
    <name evidence="10" type="ORF">E4656_01810</name>
</gene>
<keyword evidence="6" id="KW-0804">Transcription</keyword>
<dbReference type="PRINTS" id="PR00377">
    <property type="entry name" value="IMPHPHTASES"/>
</dbReference>
<evidence type="ECO:0000256" key="9">
    <source>
        <dbReference type="RuleBase" id="RU364068"/>
    </source>
</evidence>
<dbReference type="EC" id="3.1.3.25" evidence="9"/>
<dbReference type="AlphaFoldDB" id="A0A4Z0WDV0"/>
<dbReference type="GO" id="GO:0046872">
    <property type="term" value="F:metal ion binding"/>
    <property type="evidence" value="ECO:0007669"/>
    <property type="project" value="UniProtKB-KW"/>
</dbReference>
<comment type="similarity">
    <text evidence="3 9">Belongs to the inositol monophosphatase superfamily.</text>
</comment>
<evidence type="ECO:0000256" key="1">
    <source>
        <dbReference type="ARBA" id="ARBA00001033"/>
    </source>
</evidence>
<evidence type="ECO:0000256" key="4">
    <source>
        <dbReference type="ARBA" id="ARBA00022723"/>
    </source>
</evidence>
<dbReference type="GO" id="GO:0008934">
    <property type="term" value="F:inositol monophosphate 1-phosphatase activity"/>
    <property type="evidence" value="ECO:0007669"/>
    <property type="project" value="InterPro"/>
</dbReference>
<evidence type="ECO:0000256" key="7">
    <source>
        <dbReference type="ARBA" id="ARBA00022842"/>
    </source>
</evidence>
<sequence>MNHALTPGSNTAAAALVARLERGKTIVREAGQIALGYFNRGADREHELDIQTKGSQDWVSRADQEVEQFIRSQLRDSFPEDAVVGEEYGQDEVQDQQLLWVIDPIDGTTCFLKGIPQWCIVIALSQGSTVLLSIIYDPVARELYHAQAGSGAWLNNRAISVAPSQSLQDGLISVGSSVQLGAGNSARLIEQLVASGGMYSRIGSCALGLAYVASGRLLGMYEPLIHPWDSWAGELLVQEAGGRTLERSQGADLGRPGPTIAATPGVWDAIDELLR</sequence>
<dbReference type="InterPro" id="IPR020583">
    <property type="entry name" value="Inositol_monoP_metal-BS"/>
</dbReference>
<feature type="binding site" evidence="8">
    <location>
        <position position="229"/>
    </location>
    <ligand>
        <name>Mg(2+)</name>
        <dbReference type="ChEBI" id="CHEBI:18420"/>
        <label>1</label>
        <note>catalytic</note>
    </ligand>
</feature>
<dbReference type="Pfam" id="PF00459">
    <property type="entry name" value="Inositol_P"/>
    <property type="match status" value="1"/>
</dbReference>
<feature type="binding site" evidence="8">
    <location>
        <position position="105"/>
    </location>
    <ligand>
        <name>Mg(2+)</name>
        <dbReference type="ChEBI" id="CHEBI:18420"/>
        <label>1</label>
        <note>catalytic</note>
    </ligand>
</feature>
<evidence type="ECO:0000256" key="6">
    <source>
        <dbReference type="ARBA" id="ARBA00022814"/>
    </source>
</evidence>
<feature type="binding site" evidence="8">
    <location>
        <position position="106"/>
    </location>
    <ligand>
        <name>Mg(2+)</name>
        <dbReference type="ChEBI" id="CHEBI:18420"/>
        <label>1</label>
        <note>catalytic</note>
    </ligand>
</feature>
<accession>A0A4Z0WDV0</accession>
<dbReference type="GO" id="GO:0006020">
    <property type="term" value="P:inositol metabolic process"/>
    <property type="evidence" value="ECO:0007669"/>
    <property type="project" value="TreeGrafter"/>
</dbReference>
<comment type="catalytic activity">
    <reaction evidence="1 9">
        <text>a myo-inositol phosphate + H2O = myo-inositol + phosphate</text>
        <dbReference type="Rhea" id="RHEA:24056"/>
        <dbReference type="ChEBI" id="CHEBI:15377"/>
        <dbReference type="ChEBI" id="CHEBI:17268"/>
        <dbReference type="ChEBI" id="CHEBI:43474"/>
        <dbReference type="ChEBI" id="CHEBI:84139"/>
        <dbReference type="EC" id="3.1.3.25"/>
    </reaction>
</comment>
<dbReference type="EMBL" id="SRMF01000001">
    <property type="protein sequence ID" value="TGG95180.1"/>
    <property type="molecule type" value="Genomic_DNA"/>
</dbReference>
<dbReference type="FunFam" id="3.30.540.10:FF:000003">
    <property type="entry name" value="Inositol-1-monophosphatase"/>
    <property type="match status" value="1"/>
</dbReference>
<protein>
    <recommendedName>
        <fullName evidence="9">Inositol-1-monophosphatase</fullName>
        <ecNumber evidence="9">3.1.3.25</ecNumber>
    </recommendedName>
</protein>
<feature type="binding site" evidence="8">
    <location>
        <position position="103"/>
    </location>
    <ligand>
        <name>Mg(2+)</name>
        <dbReference type="ChEBI" id="CHEBI:18420"/>
        <label>1</label>
        <note>catalytic</note>
    </ligand>
</feature>
<dbReference type="RefSeq" id="WP_135480640.1">
    <property type="nucleotide sequence ID" value="NZ_SRMF01000001.1"/>
</dbReference>
<dbReference type="SUPFAM" id="SSF56655">
    <property type="entry name" value="Carbohydrate phosphatase"/>
    <property type="match status" value="1"/>
</dbReference>
<dbReference type="PANTHER" id="PTHR20854:SF4">
    <property type="entry name" value="INOSITOL-1-MONOPHOSPHATASE-RELATED"/>
    <property type="match status" value="1"/>
</dbReference>
<evidence type="ECO:0000256" key="3">
    <source>
        <dbReference type="ARBA" id="ARBA00009759"/>
    </source>
</evidence>
<dbReference type="OrthoDB" id="9772456at2"/>
<dbReference type="Gene3D" id="3.30.540.10">
    <property type="entry name" value="Fructose-1,6-Bisphosphatase, subunit A, domain 1"/>
    <property type="match status" value="1"/>
</dbReference>
<comment type="cofactor">
    <cofactor evidence="2 8 9">
        <name>Mg(2+)</name>
        <dbReference type="ChEBI" id="CHEBI:18420"/>
    </cofactor>
</comment>
<feature type="binding site" evidence="8">
    <location>
        <position position="86"/>
    </location>
    <ligand>
        <name>Mg(2+)</name>
        <dbReference type="ChEBI" id="CHEBI:18420"/>
        <label>1</label>
        <note>catalytic</note>
    </ligand>
</feature>
<organism evidence="10 11">
    <name type="scientific">Natronospirillum operosum</name>
    <dbReference type="NCBI Taxonomy" id="2759953"/>
    <lineage>
        <taxon>Bacteria</taxon>
        <taxon>Pseudomonadati</taxon>
        <taxon>Pseudomonadota</taxon>
        <taxon>Gammaproteobacteria</taxon>
        <taxon>Oceanospirillales</taxon>
        <taxon>Natronospirillaceae</taxon>
        <taxon>Natronospirillum</taxon>
    </lineage>
</organism>
<dbReference type="GO" id="GO:0007165">
    <property type="term" value="P:signal transduction"/>
    <property type="evidence" value="ECO:0007669"/>
    <property type="project" value="TreeGrafter"/>
</dbReference>
<keyword evidence="4 8" id="KW-0479">Metal-binding</keyword>
<dbReference type="Proteomes" id="UP000297475">
    <property type="component" value="Unassembled WGS sequence"/>
</dbReference>